<evidence type="ECO:0000256" key="1">
    <source>
        <dbReference type="ARBA" id="ARBA00004651"/>
    </source>
</evidence>
<dbReference type="RefSeq" id="WP_083479216.1">
    <property type="nucleotide sequence ID" value="NZ_AYZQ01000001.1"/>
</dbReference>
<accession>A0A0R2BBE8</accession>
<name>A0A0R2BBE8_9LACO</name>
<dbReference type="SUPFAM" id="SSF52540">
    <property type="entry name" value="P-loop containing nucleoside triphosphate hydrolases"/>
    <property type="match status" value="1"/>
</dbReference>
<dbReference type="InterPro" id="IPR003593">
    <property type="entry name" value="AAA+_ATPase"/>
</dbReference>
<dbReference type="GO" id="GO:0005886">
    <property type="term" value="C:plasma membrane"/>
    <property type="evidence" value="ECO:0007669"/>
    <property type="project" value="UniProtKB-SubCell"/>
</dbReference>
<evidence type="ECO:0000259" key="12">
    <source>
        <dbReference type="PROSITE" id="PS50929"/>
    </source>
</evidence>
<dbReference type="InterPro" id="IPR039421">
    <property type="entry name" value="Type_1_exporter"/>
</dbReference>
<keyword evidence="8 10" id="KW-0472">Membrane</keyword>
<evidence type="ECO:0000256" key="4">
    <source>
        <dbReference type="ARBA" id="ARBA00022692"/>
    </source>
</evidence>
<dbReference type="OrthoDB" id="9770415at2"/>
<comment type="subcellular location">
    <subcellularLocation>
        <location evidence="1">Cell membrane</location>
        <topology evidence="1">Multi-pass membrane protein</topology>
    </subcellularLocation>
</comment>
<dbReference type="PANTHER" id="PTHR43394:SF1">
    <property type="entry name" value="ATP-BINDING CASSETTE SUB-FAMILY B MEMBER 10, MITOCHONDRIAL"/>
    <property type="match status" value="1"/>
</dbReference>
<keyword evidence="2" id="KW-0813">Transport</keyword>
<dbReference type="InterPro" id="IPR011527">
    <property type="entry name" value="ABC1_TM_dom"/>
</dbReference>
<protein>
    <submittedName>
        <fullName evidence="13">ABC-type multidrug transport system, ATPase and permease component</fullName>
    </submittedName>
</protein>
<dbReference type="InterPro" id="IPR036640">
    <property type="entry name" value="ABC1_TM_sf"/>
</dbReference>
<evidence type="ECO:0000256" key="9">
    <source>
        <dbReference type="SAM" id="MobiDB-lite"/>
    </source>
</evidence>
<dbReference type="PROSITE" id="PS50929">
    <property type="entry name" value="ABC_TM1F"/>
    <property type="match status" value="1"/>
</dbReference>
<dbReference type="FunFam" id="1.20.1560.10:FF:000011">
    <property type="entry name" value="Multidrug ABC transporter ATP-binding protein"/>
    <property type="match status" value="1"/>
</dbReference>
<dbReference type="Pfam" id="PF00664">
    <property type="entry name" value="ABC_membrane"/>
    <property type="match status" value="1"/>
</dbReference>
<keyword evidence="4 10" id="KW-0812">Transmembrane</keyword>
<evidence type="ECO:0000259" key="11">
    <source>
        <dbReference type="PROSITE" id="PS50893"/>
    </source>
</evidence>
<dbReference type="STRING" id="1423727.FC34_GL000677"/>
<evidence type="ECO:0000256" key="6">
    <source>
        <dbReference type="ARBA" id="ARBA00022840"/>
    </source>
</evidence>
<feature type="region of interest" description="Disordered" evidence="9">
    <location>
        <begin position="1"/>
        <end position="27"/>
    </location>
</feature>
<feature type="transmembrane region" description="Helical" evidence="10">
    <location>
        <begin position="54"/>
        <end position="72"/>
    </location>
</feature>
<keyword evidence="6" id="KW-0067">ATP-binding</keyword>
<gene>
    <name evidence="13" type="ORF">FC34_GL000677</name>
</gene>
<feature type="transmembrane region" description="Helical" evidence="10">
    <location>
        <begin position="112"/>
        <end position="132"/>
    </location>
</feature>
<proteinExistence type="predicted"/>
<feature type="domain" description="ABC transporter" evidence="11">
    <location>
        <begin position="392"/>
        <end position="625"/>
    </location>
</feature>
<feature type="transmembrane region" description="Helical" evidence="10">
    <location>
        <begin position="298"/>
        <end position="320"/>
    </location>
</feature>
<dbReference type="PROSITE" id="PS00211">
    <property type="entry name" value="ABC_TRANSPORTER_1"/>
    <property type="match status" value="1"/>
</dbReference>
<keyword evidence="7 10" id="KW-1133">Transmembrane helix</keyword>
<dbReference type="Gene3D" id="3.40.50.300">
    <property type="entry name" value="P-loop containing nucleotide triphosphate hydrolases"/>
    <property type="match status" value="1"/>
</dbReference>
<evidence type="ECO:0000256" key="2">
    <source>
        <dbReference type="ARBA" id="ARBA00022448"/>
    </source>
</evidence>
<feature type="transmembrane region" description="Helical" evidence="10">
    <location>
        <begin position="215"/>
        <end position="234"/>
    </location>
</feature>
<evidence type="ECO:0000313" key="14">
    <source>
        <dbReference type="Proteomes" id="UP000051672"/>
    </source>
</evidence>
<dbReference type="InterPro" id="IPR027417">
    <property type="entry name" value="P-loop_NTPase"/>
</dbReference>
<dbReference type="GO" id="GO:0016887">
    <property type="term" value="F:ATP hydrolysis activity"/>
    <property type="evidence" value="ECO:0007669"/>
    <property type="project" value="InterPro"/>
</dbReference>
<dbReference type="EMBL" id="AYZQ01000001">
    <property type="protein sequence ID" value="KRM72963.1"/>
    <property type="molecule type" value="Genomic_DNA"/>
</dbReference>
<sequence>MADQKNTSNNTAPTPAPAMRPGGGGGGGFRGVVEKPKNFWGTTFRLMGYMRSRLVGVIVVLLLAIGSSLFQIQTPKILGEATTEIFKGVMKGMAEQKAGMKVAELPINFDKIQQIILFVLVLYLASAVFSFLQQFIMTRISQQTVYDLRKALKEKMRTVPINYYDTHSNGDIMSRAINDMDNIASTLQQSLTQLVTSTVTFVGTLWMMFTISWELTLIALVTIPLSLVVVGIVAPKSQRFFAGQQAALGLLNNQVEETYAGQNVVKSFNREADLVKDFETQNKAYYDSAWKAQFISGIIMPLMTFMNNIGYVFVAIIGGIQVSNGAIPLGDIQAFLQYMQQFSQPISQLANLANTIQSTIASAERIFAVLDEPDMQDTPSGLDPIPNDPNKLELQHVQFGYDKDLLMTDYNLQVKPGQMVAIVGPTGAGKSTVINLLERFYDVRGGSIRLEGTDTRDMKREDLRSHFAMVLQETWLFTGTIWDNLKYGKEDATDDEILAASKAAHVDNFVRQLPKGYDTVLNEEASNISQGQRQLLTIARAFVADPEILILDEATSSVDTRTEVHIQHAMERLLTDRTSFVVAHRLSTIQNADNIIVMNHGGIVETGTHKELMAKNGFYADLYNSQFSGNVKLEPTS</sequence>
<evidence type="ECO:0000256" key="8">
    <source>
        <dbReference type="ARBA" id="ARBA00023136"/>
    </source>
</evidence>
<dbReference type="Proteomes" id="UP000051672">
    <property type="component" value="Unassembled WGS sequence"/>
</dbReference>
<dbReference type="Pfam" id="PF00005">
    <property type="entry name" value="ABC_tran"/>
    <property type="match status" value="1"/>
</dbReference>
<feature type="transmembrane region" description="Helical" evidence="10">
    <location>
        <begin position="190"/>
        <end position="209"/>
    </location>
</feature>
<keyword evidence="3" id="KW-1003">Cell membrane</keyword>
<dbReference type="PATRIC" id="fig|1423727.3.peg.680"/>
<comment type="caution">
    <text evidence="13">The sequence shown here is derived from an EMBL/GenBank/DDBJ whole genome shotgun (WGS) entry which is preliminary data.</text>
</comment>
<dbReference type="CDD" id="cd18547">
    <property type="entry name" value="ABC_6TM_Tm288_like"/>
    <property type="match status" value="1"/>
</dbReference>
<dbReference type="SMART" id="SM00382">
    <property type="entry name" value="AAA"/>
    <property type="match status" value="1"/>
</dbReference>
<keyword evidence="5" id="KW-0547">Nucleotide-binding</keyword>
<dbReference type="GO" id="GO:0015421">
    <property type="term" value="F:ABC-type oligopeptide transporter activity"/>
    <property type="evidence" value="ECO:0007669"/>
    <property type="project" value="TreeGrafter"/>
</dbReference>
<dbReference type="InterPro" id="IPR003439">
    <property type="entry name" value="ABC_transporter-like_ATP-bd"/>
</dbReference>
<dbReference type="PANTHER" id="PTHR43394">
    <property type="entry name" value="ATP-DEPENDENT PERMEASE MDL1, MITOCHONDRIAL"/>
    <property type="match status" value="1"/>
</dbReference>
<feature type="compositionally biased region" description="Polar residues" evidence="9">
    <location>
        <begin position="1"/>
        <end position="13"/>
    </location>
</feature>
<evidence type="ECO:0000256" key="5">
    <source>
        <dbReference type="ARBA" id="ARBA00022741"/>
    </source>
</evidence>
<evidence type="ECO:0000313" key="13">
    <source>
        <dbReference type="EMBL" id="KRM72963.1"/>
    </source>
</evidence>
<dbReference type="InterPro" id="IPR017871">
    <property type="entry name" value="ABC_transporter-like_CS"/>
</dbReference>
<dbReference type="PROSITE" id="PS50893">
    <property type="entry name" value="ABC_TRANSPORTER_2"/>
    <property type="match status" value="1"/>
</dbReference>
<dbReference type="FunFam" id="3.40.50.300:FF:000287">
    <property type="entry name" value="Multidrug ABC transporter ATP-binding protein"/>
    <property type="match status" value="1"/>
</dbReference>
<reference evidence="13 14" key="1">
    <citation type="journal article" date="2015" name="Genome Announc.">
        <title>Expanding the biotechnology potential of lactobacilli through comparative genomics of 213 strains and associated genera.</title>
        <authorList>
            <person name="Sun Z."/>
            <person name="Harris H.M."/>
            <person name="McCann A."/>
            <person name="Guo C."/>
            <person name="Argimon S."/>
            <person name="Zhang W."/>
            <person name="Yang X."/>
            <person name="Jeffery I.B."/>
            <person name="Cooney J.C."/>
            <person name="Kagawa T.F."/>
            <person name="Liu W."/>
            <person name="Song Y."/>
            <person name="Salvetti E."/>
            <person name="Wrobel A."/>
            <person name="Rasinkangas P."/>
            <person name="Parkhill J."/>
            <person name="Rea M.C."/>
            <person name="O'Sullivan O."/>
            <person name="Ritari J."/>
            <person name="Douillard F.P."/>
            <person name="Paul Ross R."/>
            <person name="Yang R."/>
            <person name="Briner A.E."/>
            <person name="Felis G.E."/>
            <person name="de Vos W.M."/>
            <person name="Barrangou R."/>
            <person name="Klaenhammer T.R."/>
            <person name="Caufield P.W."/>
            <person name="Cui Y."/>
            <person name="Zhang H."/>
            <person name="O'Toole P.W."/>
        </authorList>
    </citation>
    <scope>NUCLEOTIDE SEQUENCE [LARGE SCALE GENOMIC DNA]</scope>
    <source>
        <strain evidence="13 14">DSM 23927</strain>
    </source>
</reference>
<keyword evidence="14" id="KW-1185">Reference proteome</keyword>
<dbReference type="AlphaFoldDB" id="A0A0R2BBE8"/>
<evidence type="ECO:0000256" key="10">
    <source>
        <dbReference type="SAM" id="Phobius"/>
    </source>
</evidence>
<dbReference type="SUPFAM" id="SSF90123">
    <property type="entry name" value="ABC transporter transmembrane region"/>
    <property type="match status" value="1"/>
</dbReference>
<feature type="domain" description="ABC transmembrane type-1" evidence="12">
    <location>
        <begin position="58"/>
        <end position="358"/>
    </location>
</feature>
<evidence type="ECO:0000256" key="3">
    <source>
        <dbReference type="ARBA" id="ARBA00022475"/>
    </source>
</evidence>
<dbReference type="Gene3D" id="1.20.1560.10">
    <property type="entry name" value="ABC transporter type 1, transmembrane domain"/>
    <property type="match status" value="1"/>
</dbReference>
<dbReference type="GO" id="GO:0005524">
    <property type="term" value="F:ATP binding"/>
    <property type="evidence" value="ECO:0007669"/>
    <property type="project" value="UniProtKB-KW"/>
</dbReference>
<organism evidence="13 14">
    <name type="scientific">Lacticaseibacillus brantae DSM 23927</name>
    <dbReference type="NCBI Taxonomy" id="1423727"/>
    <lineage>
        <taxon>Bacteria</taxon>
        <taxon>Bacillati</taxon>
        <taxon>Bacillota</taxon>
        <taxon>Bacilli</taxon>
        <taxon>Lactobacillales</taxon>
        <taxon>Lactobacillaceae</taxon>
        <taxon>Lacticaseibacillus</taxon>
    </lineage>
</organism>
<evidence type="ECO:0000256" key="7">
    <source>
        <dbReference type="ARBA" id="ARBA00022989"/>
    </source>
</evidence>